<evidence type="ECO:0000313" key="3">
    <source>
        <dbReference type="EMBL" id="VEI22548.1"/>
    </source>
</evidence>
<feature type="transmembrane region" description="Helical" evidence="2">
    <location>
        <begin position="61"/>
        <end position="87"/>
    </location>
</feature>
<reference evidence="3 4" key="1">
    <citation type="submission" date="2018-12" db="EMBL/GenBank/DDBJ databases">
        <authorList>
            <consortium name="Pathogen Informatics"/>
        </authorList>
    </citation>
    <scope>NUCLEOTIDE SEQUENCE [LARGE SCALE GENOMIC DNA]</scope>
    <source>
        <strain evidence="3 4">NCTC10207</strain>
    </source>
</reference>
<gene>
    <name evidence="3" type="ORF">NCTC10207_00628</name>
</gene>
<dbReference type="RefSeq" id="WP_037236051.1">
    <property type="nucleotide sequence ID" value="NZ_CAJPQC010000022.1"/>
</dbReference>
<dbReference type="Proteomes" id="UP000282386">
    <property type="component" value="Chromosome"/>
</dbReference>
<feature type="compositionally biased region" description="Basic and acidic residues" evidence="1">
    <location>
        <begin position="151"/>
        <end position="186"/>
    </location>
</feature>
<dbReference type="InterPro" id="IPR009937">
    <property type="entry name" value="Phage_holin_3_6"/>
</dbReference>
<feature type="transmembrane region" description="Helical" evidence="2">
    <location>
        <begin position="93"/>
        <end position="115"/>
    </location>
</feature>
<evidence type="ECO:0000256" key="1">
    <source>
        <dbReference type="SAM" id="MobiDB-lite"/>
    </source>
</evidence>
<sequence>MATNTNPKGIRASLVGIKNGVMSVIDAGKVFSTLGINQVKDEIQIAKHELKTKGIAVGKGAAFLAIAAFFAALFIIAIVGAIILGLGEIMRPWLAALVVALIFAIVILITGLIGYKKVKAQMPFAPESAVFGLLFDLGVLREGSAMTASRLKKEQAERAARKQAEREAAAEQARQEAEERKARGEAEPQPLTEEQLRQRTKERREHLAALRDDMQKYSEGVQANAQGIIGSAKAKAQQAPTEAVNVGRGLAENITQPNVVKARWKSFAALGAALPAALVFLRRFLRR</sequence>
<feature type="compositionally biased region" description="Basic and acidic residues" evidence="1">
    <location>
        <begin position="194"/>
        <end position="203"/>
    </location>
</feature>
<accession>A0A7Z9D6G5</accession>
<keyword evidence="2" id="KW-1133">Transmembrane helix</keyword>
<dbReference type="EMBL" id="LR134479">
    <property type="protein sequence ID" value="VEI22548.1"/>
    <property type="molecule type" value="Genomic_DNA"/>
</dbReference>
<dbReference type="AlphaFoldDB" id="A0A7Z9D6G5"/>
<organism evidence="3 4">
    <name type="scientific">Rothia aeria</name>
    <dbReference type="NCBI Taxonomy" id="172042"/>
    <lineage>
        <taxon>Bacteria</taxon>
        <taxon>Bacillati</taxon>
        <taxon>Actinomycetota</taxon>
        <taxon>Actinomycetes</taxon>
        <taxon>Micrococcales</taxon>
        <taxon>Micrococcaceae</taxon>
        <taxon>Rothia</taxon>
    </lineage>
</organism>
<evidence type="ECO:0000256" key="2">
    <source>
        <dbReference type="SAM" id="Phobius"/>
    </source>
</evidence>
<proteinExistence type="predicted"/>
<feature type="region of interest" description="Disordered" evidence="1">
    <location>
        <begin position="151"/>
        <end position="203"/>
    </location>
</feature>
<evidence type="ECO:0000313" key="4">
    <source>
        <dbReference type="Proteomes" id="UP000282386"/>
    </source>
</evidence>
<name>A0A7Z9D6G5_9MICC</name>
<protein>
    <submittedName>
        <fullName evidence="3">Protein of uncharacterized function (DUF1469)</fullName>
    </submittedName>
</protein>
<dbReference type="Pfam" id="PF07332">
    <property type="entry name" value="Phage_holin_3_6"/>
    <property type="match status" value="1"/>
</dbReference>
<keyword evidence="2" id="KW-0472">Membrane</keyword>
<keyword evidence="2" id="KW-0812">Transmembrane</keyword>